<reference evidence="2" key="1">
    <citation type="submission" date="2024-01" db="EMBL/GenBank/DDBJ databases">
        <title>The genome sequence of Micromonospora mangrovi CCTCC AA 2012012.</title>
        <authorList>
            <person name="Gao J."/>
        </authorList>
    </citation>
    <scope>NUCLEOTIDE SEQUENCE</scope>
    <source>
        <strain evidence="2">CCTCC AA 2012012</strain>
    </source>
</reference>
<evidence type="ECO:0000256" key="1">
    <source>
        <dbReference type="SAM" id="Phobius"/>
    </source>
</evidence>
<keyword evidence="1" id="KW-0812">Transmembrane</keyword>
<sequence>MLSIVFQVLYLIVYLFLIALLARFVLSAVLQYGRRWQPGRGASAGLESVWSVTDPPLNTLRRVIPPLRIGTVSVDLASLVLLVILFVLMRFVLEPLIFRFS</sequence>
<dbReference type="EMBL" id="CP157762">
    <property type="protein sequence ID" value="XBP94271.1"/>
    <property type="molecule type" value="Genomic_DNA"/>
</dbReference>
<dbReference type="Pfam" id="PF02325">
    <property type="entry name" value="CCB3_YggT"/>
    <property type="match status" value="1"/>
</dbReference>
<evidence type="ECO:0000313" key="3">
    <source>
        <dbReference type="EMBL" id="XCH74970.1"/>
    </source>
</evidence>
<proteinExistence type="predicted"/>
<evidence type="ECO:0000313" key="2">
    <source>
        <dbReference type="EMBL" id="XBP94271.1"/>
    </source>
</evidence>
<reference evidence="3" key="2">
    <citation type="submission" date="2024-06" db="EMBL/GenBank/DDBJ databases">
        <title>Micromonospora mangrovi CCTCC AA 2012012 genome sequences.</title>
        <authorList>
            <person name="Gao J."/>
        </authorList>
    </citation>
    <scope>NUCLEOTIDE SEQUENCE</scope>
    <source>
        <strain evidence="3">CCTCC AA 2012012</strain>
    </source>
</reference>
<dbReference type="InterPro" id="IPR003425">
    <property type="entry name" value="CCB3/YggT"/>
</dbReference>
<keyword evidence="1" id="KW-1133">Transmembrane helix</keyword>
<keyword evidence="1" id="KW-0472">Membrane</keyword>
<protein>
    <submittedName>
        <fullName evidence="2">YggT family protein</fullName>
    </submittedName>
</protein>
<feature type="transmembrane region" description="Helical" evidence="1">
    <location>
        <begin position="69"/>
        <end position="93"/>
    </location>
</feature>
<dbReference type="RefSeq" id="WP_350934035.1">
    <property type="nucleotide sequence ID" value="NZ_CP157762.1"/>
</dbReference>
<feature type="transmembrane region" description="Helical" evidence="1">
    <location>
        <begin position="6"/>
        <end position="30"/>
    </location>
</feature>
<gene>
    <name evidence="3" type="ORF">ABUL08_02325</name>
    <name evidence="2" type="ORF">VK199_02320</name>
</gene>
<organism evidence="2">
    <name type="scientific">Micromonospora sp. CCTCC AA 2012012</name>
    <dbReference type="NCBI Taxonomy" id="3111921"/>
    <lineage>
        <taxon>Bacteria</taxon>
        <taxon>Bacillati</taxon>
        <taxon>Actinomycetota</taxon>
        <taxon>Actinomycetes</taxon>
        <taxon>Micromonosporales</taxon>
        <taxon>Micromonosporaceae</taxon>
        <taxon>Micromonospora</taxon>
    </lineage>
</organism>
<dbReference type="EMBL" id="CP159342">
    <property type="protein sequence ID" value="XCH74970.1"/>
    <property type="molecule type" value="Genomic_DNA"/>
</dbReference>
<accession>A0AAU7MAC0</accession>
<dbReference type="AlphaFoldDB" id="A0AAU7MAC0"/>
<dbReference type="GO" id="GO:0016020">
    <property type="term" value="C:membrane"/>
    <property type="evidence" value="ECO:0007669"/>
    <property type="project" value="InterPro"/>
</dbReference>
<name>A0AAU7MAC0_9ACTN</name>